<feature type="transmembrane region" description="Helical" evidence="1">
    <location>
        <begin position="368"/>
        <end position="390"/>
    </location>
</feature>
<feature type="transmembrane region" description="Helical" evidence="1">
    <location>
        <begin position="136"/>
        <end position="161"/>
    </location>
</feature>
<dbReference type="PANTHER" id="PTHR34219:SF1">
    <property type="entry name" value="PEPSY DOMAIN-CONTAINING PROTEIN"/>
    <property type="match status" value="1"/>
</dbReference>
<feature type="transmembrane region" description="Helical" evidence="1">
    <location>
        <begin position="410"/>
        <end position="435"/>
    </location>
</feature>
<evidence type="ECO:0000313" key="2">
    <source>
        <dbReference type="EMBL" id="MFC3173091.1"/>
    </source>
</evidence>
<keyword evidence="1" id="KW-0812">Transmembrane</keyword>
<dbReference type="Pfam" id="PF03929">
    <property type="entry name" value="PepSY_TM"/>
    <property type="match status" value="1"/>
</dbReference>
<dbReference type="PANTHER" id="PTHR34219">
    <property type="entry name" value="IRON-REGULATED INNER MEMBRANE PROTEIN-RELATED"/>
    <property type="match status" value="1"/>
</dbReference>
<keyword evidence="1" id="KW-0472">Membrane</keyword>
<name>A0ABV7IQE5_9SPHN</name>
<feature type="transmembrane region" description="Helical" evidence="1">
    <location>
        <begin position="12"/>
        <end position="36"/>
    </location>
</feature>
<feature type="transmembrane region" description="Helical" evidence="1">
    <location>
        <begin position="200"/>
        <end position="220"/>
    </location>
</feature>
<gene>
    <name evidence="2" type="ORF">ACFOD9_02380</name>
</gene>
<protein>
    <submittedName>
        <fullName evidence="2">PepSY-associated TM helix domain-containing protein</fullName>
    </submittedName>
</protein>
<accession>A0ABV7IQE5</accession>
<comment type="caution">
    <text evidence="2">The sequence shown here is derived from an EMBL/GenBank/DDBJ whole genome shotgun (WGS) entry which is preliminary data.</text>
</comment>
<organism evidence="2 3">
    <name type="scientific">Novosphingobium bradum</name>
    <dbReference type="NCBI Taxonomy" id="1737444"/>
    <lineage>
        <taxon>Bacteria</taxon>
        <taxon>Pseudomonadati</taxon>
        <taxon>Pseudomonadota</taxon>
        <taxon>Alphaproteobacteria</taxon>
        <taxon>Sphingomonadales</taxon>
        <taxon>Sphingomonadaceae</taxon>
        <taxon>Novosphingobium</taxon>
    </lineage>
</organism>
<proteinExistence type="predicted"/>
<dbReference type="EMBL" id="JBHRTQ010000003">
    <property type="protein sequence ID" value="MFC3173091.1"/>
    <property type="molecule type" value="Genomic_DNA"/>
</dbReference>
<sequence>MRGNLYRRLWRWHFYAGLAVIPFILVLSLTGAMFLFKPQLDRWEERAFRDLAPGVEVAPSLQRAAALAARPGAMLHSWRLPERPGDAAMAHLMLADGTMEDLFIAPSGQVLGAMAPEGRASAVIQRIHGQLLAGRFGAWLVEAAGSWAIVLVVTGLCLWWPRGTGSGKGLARWPGAGVVWPRLAAGRRVLWRDLHAVTGFWVSGLALVLLVTALPWTGLWGAGFKALREQAGWVKGAQDWPTGGQPPAGEGLHAAHDHHAMAGMHHPPAPPSTATAGDARVFDVVIARARSEHLAFPVLVVPPGPRAAHWTVRSEAQNRPLRATLTYDAVTARPINRETFAQKHPIDRVVGYGIAWHEGQLFGWANQLVGLVTALMIVVLALTGFVQWRRRKPADALGVPPPPAESLGKAALAVLILLGLVLPMLALSLLVLAAGEGLARRLSPRAARWLSG</sequence>
<evidence type="ECO:0000256" key="1">
    <source>
        <dbReference type="SAM" id="Phobius"/>
    </source>
</evidence>
<reference evidence="3" key="1">
    <citation type="journal article" date="2019" name="Int. J. Syst. Evol. Microbiol.">
        <title>The Global Catalogue of Microorganisms (GCM) 10K type strain sequencing project: providing services to taxonomists for standard genome sequencing and annotation.</title>
        <authorList>
            <consortium name="The Broad Institute Genomics Platform"/>
            <consortium name="The Broad Institute Genome Sequencing Center for Infectious Disease"/>
            <person name="Wu L."/>
            <person name="Ma J."/>
        </authorList>
    </citation>
    <scope>NUCLEOTIDE SEQUENCE [LARGE SCALE GENOMIC DNA]</scope>
    <source>
        <strain evidence="3">KCTC 42984</strain>
    </source>
</reference>
<dbReference type="RefSeq" id="WP_379508487.1">
    <property type="nucleotide sequence ID" value="NZ_JBHRTQ010000003.1"/>
</dbReference>
<keyword evidence="1" id="KW-1133">Transmembrane helix</keyword>
<keyword evidence="3" id="KW-1185">Reference proteome</keyword>
<evidence type="ECO:0000313" key="3">
    <source>
        <dbReference type="Proteomes" id="UP001595604"/>
    </source>
</evidence>
<dbReference type="Proteomes" id="UP001595604">
    <property type="component" value="Unassembled WGS sequence"/>
</dbReference>
<dbReference type="InterPro" id="IPR005625">
    <property type="entry name" value="PepSY-ass_TM"/>
</dbReference>